<organism evidence="2 3">
    <name type="scientific">Salmonirosea aquatica</name>
    <dbReference type="NCBI Taxonomy" id="2654236"/>
    <lineage>
        <taxon>Bacteria</taxon>
        <taxon>Pseudomonadati</taxon>
        <taxon>Bacteroidota</taxon>
        <taxon>Cytophagia</taxon>
        <taxon>Cytophagales</taxon>
        <taxon>Spirosomataceae</taxon>
        <taxon>Salmonirosea</taxon>
    </lineage>
</organism>
<dbReference type="SUPFAM" id="SSF51206">
    <property type="entry name" value="cAMP-binding domain-like"/>
    <property type="match status" value="1"/>
</dbReference>
<dbReference type="Gene3D" id="2.60.120.10">
    <property type="entry name" value="Jelly Rolls"/>
    <property type="match status" value="1"/>
</dbReference>
<protein>
    <submittedName>
        <fullName evidence="2">Cyclic nucleotide-binding domain-containing protein</fullName>
    </submittedName>
</protein>
<sequence>MGDNLKNVLTGVGAIPDADWELFHSILREERITKNEFLLTEGKVCPGIYFLVQGCLRTYRLIDGKEVNTAFHFENDFVCELESLSTGTPSHKFIQTLEDSRTIFIPKAQLIGLYQNSTSFQELGRKILEQVAITEQKYSSLFTLYSPQDRYAYILENYPHLIQRVPLQYLASYLGIARETLSRIRKRMA</sequence>
<dbReference type="CDD" id="cd00038">
    <property type="entry name" value="CAP_ED"/>
    <property type="match status" value="1"/>
</dbReference>
<dbReference type="EMBL" id="WHLY01000002">
    <property type="protein sequence ID" value="MPR32020.1"/>
    <property type="molecule type" value="Genomic_DNA"/>
</dbReference>
<dbReference type="AlphaFoldDB" id="A0A7C9BC19"/>
<dbReference type="InterPro" id="IPR018490">
    <property type="entry name" value="cNMP-bd_dom_sf"/>
</dbReference>
<name>A0A7C9BC19_9BACT</name>
<evidence type="ECO:0000313" key="3">
    <source>
        <dbReference type="Proteomes" id="UP000479293"/>
    </source>
</evidence>
<reference evidence="2 3" key="1">
    <citation type="submission" date="2019-10" db="EMBL/GenBank/DDBJ databases">
        <title>Draft Genome Sequence of Cytophagaceae sp. SJW1-29.</title>
        <authorList>
            <person name="Choi A."/>
        </authorList>
    </citation>
    <scope>NUCLEOTIDE SEQUENCE [LARGE SCALE GENOMIC DNA]</scope>
    <source>
        <strain evidence="2 3">SJW1-29</strain>
    </source>
</reference>
<dbReference type="InterPro" id="IPR014710">
    <property type="entry name" value="RmlC-like_jellyroll"/>
</dbReference>
<proteinExistence type="predicted"/>
<evidence type="ECO:0000259" key="1">
    <source>
        <dbReference type="SMART" id="SM00100"/>
    </source>
</evidence>
<dbReference type="InterPro" id="IPR000595">
    <property type="entry name" value="cNMP-bd_dom"/>
</dbReference>
<dbReference type="Proteomes" id="UP000479293">
    <property type="component" value="Unassembled WGS sequence"/>
</dbReference>
<dbReference type="RefSeq" id="WP_152756198.1">
    <property type="nucleotide sequence ID" value="NZ_WHLY01000002.1"/>
</dbReference>
<dbReference type="SMART" id="SM00100">
    <property type="entry name" value="cNMP"/>
    <property type="match status" value="1"/>
</dbReference>
<feature type="domain" description="Cyclic nucleotide-binding" evidence="1">
    <location>
        <begin position="11"/>
        <end position="129"/>
    </location>
</feature>
<dbReference type="Pfam" id="PF00027">
    <property type="entry name" value="cNMP_binding"/>
    <property type="match status" value="1"/>
</dbReference>
<gene>
    <name evidence="2" type="ORF">GBK04_01335</name>
</gene>
<accession>A0A7C9BC19</accession>
<comment type="caution">
    <text evidence="2">The sequence shown here is derived from an EMBL/GenBank/DDBJ whole genome shotgun (WGS) entry which is preliminary data.</text>
</comment>
<evidence type="ECO:0000313" key="2">
    <source>
        <dbReference type="EMBL" id="MPR32020.1"/>
    </source>
</evidence>
<keyword evidence="3" id="KW-1185">Reference proteome</keyword>